<dbReference type="Proteomes" id="UP000587070">
    <property type="component" value="Unassembled WGS sequence"/>
</dbReference>
<sequence length="93" mass="10004">MPARGGIGEIGAEQLQDAVGRIGGSSDDPGLVCRQKARAVIIPRAAQRMAQRMREGDQPPHAHCLLRAFAGLDMADGHACQRTRMDDEAAREI</sequence>
<evidence type="ECO:0000313" key="1">
    <source>
        <dbReference type="EMBL" id="MBB4249116.1"/>
    </source>
</evidence>
<evidence type="ECO:0000313" key="2">
    <source>
        <dbReference type="Proteomes" id="UP000587070"/>
    </source>
</evidence>
<gene>
    <name evidence="1" type="ORF">GGD90_003520</name>
</gene>
<organism evidence="1 2">
    <name type="scientific">Rhodocyclus tenuis</name>
    <name type="common">Rhodospirillum tenue</name>
    <dbReference type="NCBI Taxonomy" id="1066"/>
    <lineage>
        <taxon>Bacteria</taxon>
        <taxon>Pseudomonadati</taxon>
        <taxon>Pseudomonadota</taxon>
        <taxon>Betaproteobacteria</taxon>
        <taxon>Rhodocyclales</taxon>
        <taxon>Rhodocyclaceae</taxon>
        <taxon>Rhodocyclus</taxon>
    </lineage>
</organism>
<protein>
    <submittedName>
        <fullName evidence="1">Uncharacterized protein</fullName>
    </submittedName>
</protein>
<reference evidence="1 2" key="1">
    <citation type="submission" date="2020-08" db="EMBL/GenBank/DDBJ databases">
        <title>Genome sequencing of Purple Non-Sulfur Bacteria from various extreme environments.</title>
        <authorList>
            <person name="Mayer M."/>
        </authorList>
    </citation>
    <scope>NUCLEOTIDE SEQUENCE [LARGE SCALE GENOMIC DNA]</scope>
    <source>
        <strain evidence="1 2">2761</strain>
    </source>
</reference>
<dbReference type="AlphaFoldDB" id="A0A840GB96"/>
<proteinExistence type="predicted"/>
<comment type="caution">
    <text evidence="1">The sequence shown here is derived from an EMBL/GenBank/DDBJ whole genome shotgun (WGS) entry which is preliminary data.</text>
</comment>
<dbReference type="EMBL" id="JACIGE010000018">
    <property type="protein sequence ID" value="MBB4249116.1"/>
    <property type="molecule type" value="Genomic_DNA"/>
</dbReference>
<name>A0A840GB96_RHOTE</name>
<accession>A0A840GB96</accession>
<keyword evidence="2" id="KW-1185">Reference proteome</keyword>